<dbReference type="GO" id="GO:0070006">
    <property type="term" value="F:metalloaminopeptidase activity"/>
    <property type="evidence" value="ECO:0007669"/>
    <property type="project" value="TreeGrafter"/>
</dbReference>
<keyword evidence="2" id="KW-0378">Hydrolase</keyword>
<dbReference type="AlphaFoldDB" id="A0AAC9N658"/>
<reference evidence="2 3" key="1">
    <citation type="submission" date="2016-10" db="EMBL/GenBank/DDBJ databases">
        <title>Flavobacterium gilvum sp. nov., isolated from stream water.</title>
        <authorList>
            <person name="Shin S.-K."/>
            <person name="Cho Y.-J."/>
            <person name="Yi H."/>
        </authorList>
    </citation>
    <scope>NUCLEOTIDE SEQUENCE [LARGE SCALE GENOMIC DNA]</scope>
    <source>
        <strain evidence="2 3">EM1308</strain>
    </source>
</reference>
<dbReference type="GO" id="GO:0042277">
    <property type="term" value="F:peptide binding"/>
    <property type="evidence" value="ECO:0007669"/>
    <property type="project" value="TreeGrafter"/>
</dbReference>
<protein>
    <submittedName>
        <fullName evidence="2">Aminopeptidase</fullName>
    </submittedName>
</protein>
<gene>
    <name evidence="2" type="ORF">EM308_06895</name>
</gene>
<dbReference type="Gene3D" id="1.10.390.10">
    <property type="entry name" value="Neutral Protease Domain 2"/>
    <property type="match status" value="1"/>
</dbReference>
<accession>A0AAC9N658</accession>
<dbReference type="RefSeq" id="WP_035635431.1">
    <property type="nucleotide sequence ID" value="NZ_CP017479.1"/>
</dbReference>
<evidence type="ECO:0000259" key="1">
    <source>
        <dbReference type="Pfam" id="PF01433"/>
    </source>
</evidence>
<dbReference type="PANTHER" id="PTHR11533:SF174">
    <property type="entry name" value="PUROMYCIN-SENSITIVE AMINOPEPTIDASE-RELATED"/>
    <property type="match status" value="1"/>
</dbReference>
<dbReference type="KEGG" id="fgl:EM308_06895"/>
<dbReference type="InterPro" id="IPR050344">
    <property type="entry name" value="Peptidase_M1_aminopeptidases"/>
</dbReference>
<dbReference type="PANTHER" id="PTHR11533">
    <property type="entry name" value="PROTEASE M1 ZINC METALLOPROTEASE"/>
    <property type="match status" value="1"/>
</dbReference>
<keyword evidence="2" id="KW-0645">Protease</keyword>
<dbReference type="EMBL" id="CP017479">
    <property type="protein sequence ID" value="AOW09254.1"/>
    <property type="molecule type" value="Genomic_DNA"/>
</dbReference>
<proteinExistence type="predicted"/>
<dbReference type="GO" id="GO:0008270">
    <property type="term" value="F:zinc ion binding"/>
    <property type="evidence" value="ECO:0007669"/>
    <property type="project" value="InterPro"/>
</dbReference>
<dbReference type="GO" id="GO:0043171">
    <property type="term" value="P:peptide catabolic process"/>
    <property type="evidence" value="ECO:0007669"/>
    <property type="project" value="TreeGrafter"/>
</dbReference>
<dbReference type="CDD" id="cd09604">
    <property type="entry name" value="M1_APN_like"/>
    <property type="match status" value="1"/>
</dbReference>
<keyword evidence="2" id="KW-0031">Aminopeptidase</keyword>
<keyword evidence="3" id="KW-1185">Reference proteome</keyword>
<name>A0AAC9N658_9FLAO</name>
<dbReference type="GO" id="GO:0005615">
    <property type="term" value="C:extracellular space"/>
    <property type="evidence" value="ECO:0007669"/>
    <property type="project" value="TreeGrafter"/>
</dbReference>
<dbReference type="GO" id="GO:0016020">
    <property type="term" value="C:membrane"/>
    <property type="evidence" value="ECO:0007669"/>
    <property type="project" value="TreeGrafter"/>
</dbReference>
<organism evidence="2 3">
    <name type="scientific">Flavobacterium gilvum</name>
    <dbReference type="NCBI Taxonomy" id="1492737"/>
    <lineage>
        <taxon>Bacteria</taxon>
        <taxon>Pseudomonadati</taxon>
        <taxon>Bacteroidota</taxon>
        <taxon>Flavobacteriia</taxon>
        <taxon>Flavobacteriales</taxon>
        <taxon>Flavobacteriaceae</taxon>
        <taxon>Flavobacterium</taxon>
    </lineage>
</organism>
<dbReference type="InterPro" id="IPR014782">
    <property type="entry name" value="Peptidase_M1_dom"/>
</dbReference>
<feature type="domain" description="Peptidase M1 membrane alanine aminopeptidase" evidence="1">
    <location>
        <begin position="412"/>
        <end position="570"/>
    </location>
</feature>
<dbReference type="SUPFAM" id="SSF55486">
    <property type="entry name" value="Metalloproteases ('zincins'), catalytic domain"/>
    <property type="match status" value="1"/>
</dbReference>
<dbReference type="Proteomes" id="UP000175968">
    <property type="component" value="Chromosome"/>
</dbReference>
<dbReference type="InterPro" id="IPR027268">
    <property type="entry name" value="Peptidase_M4/M1_CTD_sf"/>
</dbReference>
<sequence>MRKTLLLFIIPTILLAQEKAVTPTVKQPGKYDTNKFSQMYDLLATPNMFRTAAGAPGPAYYQQQADYKIDVELDDKNAKLSGSETITYYNNSPDNLEYLWVQLDQNQAAKNSQTPLAENEKIETVLSVNKFANEYLKAGLDRGFKIEYVKDVKGNPLSYTINQTMMRINLATPMKPGTTMSFSIKWWYNINNYQQDGGRSGYELFEKDGNKLYVIAQFYPRMAVYNDVEGWQNMQFWGGGEFALPFGNFDVNITVPADHVVDATGELMNRAEVFTPEQVKRYQLAQKSFDKPVVIVTQSEAEAAEKGFSDKKKTWKFSAKNVRDFGIATSRKFIYDAMAVQLAGKVVMAESVYPKEANPLWGETSTKTVAHTIKSYSSHTFDYPYPKAVSVSAEDQGMEYPMICWNFGRPDENGVTSEQIKNGMIGVVIHEVGHNFFPMIVNSDERQWTWMDEGLNSFMEYMAEQELSPNFPSRRGPAKNIVPYMSGDQKFLEPIMSNSENIIQFGNNAYGKPATGLNILRETIMGRELFDYAFKIYADRWKFKHPTPEDFFRTMEDASAVDLDWFFRGWFYSTDFVDIGINDVKQYFVTENPTAALKDAKVKKGRFGVEKGPFVYLVAGDNPELNPASKKPLQIEEVSSLSEYVNLKLTAEDKASLKKPKYFYEVEFNKPGGMPMPIIVQITYEDGTMDNYKYPAQIWRQNNETAKKVYATTKAIKQIQIDPKLETADIDVTNNTWPKVETKSKFD</sequence>
<evidence type="ECO:0000313" key="2">
    <source>
        <dbReference type="EMBL" id="AOW09254.1"/>
    </source>
</evidence>
<evidence type="ECO:0000313" key="3">
    <source>
        <dbReference type="Proteomes" id="UP000175968"/>
    </source>
</evidence>
<dbReference type="GO" id="GO:0005737">
    <property type="term" value="C:cytoplasm"/>
    <property type="evidence" value="ECO:0007669"/>
    <property type="project" value="TreeGrafter"/>
</dbReference>
<dbReference type="Pfam" id="PF01433">
    <property type="entry name" value="Peptidase_M1"/>
    <property type="match status" value="1"/>
</dbReference>